<dbReference type="Proteomes" id="UP000050502">
    <property type="component" value="Unassembled WGS sequence"/>
</dbReference>
<dbReference type="Pfam" id="PF21850">
    <property type="entry name" value="DUF6909"/>
    <property type="match status" value="1"/>
</dbReference>
<proteinExistence type="predicted"/>
<dbReference type="InterPro" id="IPR054204">
    <property type="entry name" value="DUF6909"/>
</dbReference>
<evidence type="ECO:0000313" key="1">
    <source>
        <dbReference type="EMBL" id="KPL87178.1"/>
    </source>
</evidence>
<dbReference type="AlphaFoldDB" id="A0A0N8GRQ8"/>
<accession>A0A0N8GRQ8</accession>
<organism evidence="1 2">
    <name type="scientific">Ardenticatena maritima</name>
    <dbReference type="NCBI Taxonomy" id="872965"/>
    <lineage>
        <taxon>Bacteria</taxon>
        <taxon>Bacillati</taxon>
        <taxon>Chloroflexota</taxon>
        <taxon>Ardenticatenia</taxon>
        <taxon>Ardenticatenales</taxon>
        <taxon>Ardenticatenaceae</taxon>
        <taxon>Ardenticatena</taxon>
    </lineage>
</organism>
<reference evidence="1 2" key="1">
    <citation type="submission" date="2015-07" db="EMBL/GenBank/DDBJ databases">
        <title>Whole genome sequence of Ardenticatena maritima DSM 23922.</title>
        <authorList>
            <person name="Hemp J."/>
            <person name="Ward L.M."/>
            <person name="Pace L.A."/>
            <person name="Fischer W.W."/>
        </authorList>
    </citation>
    <scope>NUCLEOTIDE SEQUENCE [LARGE SCALE GENOMIC DNA]</scope>
    <source>
        <strain evidence="1 2">110S</strain>
    </source>
</reference>
<evidence type="ECO:0000313" key="2">
    <source>
        <dbReference type="Proteomes" id="UP000050502"/>
    </source>
</evidence>
<sequence length="586" mass="67326">MRRSEENMDREIPSLGSEEIELYIRTYFSLLRSSVPVRVKALEETHAGMRSSLHALAESPLPDIGAFTYAYLRLPPIISQTRLVMLGQSEEVFARRGYHDVHLWTPVEAPARRRKLYYNGNGLLAAFVASVSDIDDMVPTLTAFQIEWNKMHHLLNTDKGLVARLQDVAEHGGWTADDSARVQDALQLEDGPWRQLRRLFGAQLPAKLAEIASREQDLQVLLLASSLTDYERATRRWWDTIAEHARRVLLGNRPVYFVSSNTHSILNLLSGYALAHEQDILDFLHQANPEGLADALDAATLDDPDHYNLLYYALRYYLQDKKRATEHHRWLHESGFLHIDNPLYLDVSAQIFELNRLIPDRFDPRIQMSDLDLLRRSDALIFNVDYPLGMAAYQVLSEVAARFGHIMGVYIMGKAATLNGRVGDAIIPEVVHDEHSRNTFLLRNCFSAQDVAPFMKRGSVLDNQKALTVRGTFLQNRDFMHVFYREGYTDLEMEAGPYLSAVYENNYPKRYPVNEIVKLYNVRYDVGILHYASDTPYSKRQQLLSESLRFRGVEPTYAESIAILRRIFTREIERQKYHHTATSEAP</sequence>
<dbReference type="EMBL" id="LGKN01000006">
    <property type="protein sequence ID" value="KPL87178.1"/>
    <property type="molecule type" value="Genomic_DNA"/>
</dbReference>
<comment type="caution">
    <text evidence="1">The sequence shown here is derived from an EMBL/GenBank/DDBJ whole genome shotgun (WGS) entry which is preliminary data.</text>
</comment>
<protein>
    <submittedName>
        <fullName evidence="1">Uncharacterized protein</fullName>
    </submittedName>
</protein>
<name>A0A0N8GRQ8_9CHLR</name>
<gene>
    <name evidence="1" type="ORF">SE16_11630</name>
</gene>